<keyword evidence="4" id="KW-0804">Transcription</keyword>
<dbReference type="GO" id="GO:0006352">
    <property type="term" value="P:DNA-templated transcription initiation"/>
    <property type="evidence" value="ECO:0007669"/>
    <property type="project" value="InterPro"/>
</dbReference>
<evidence type="ECO:0000313" key="7">
    <source>
        <dbReference type="EMBL" id="OYD82164.1"/>
    </source>
</evidence>
<organism evidence="7 8">
    <name type="scientific">Azospirillum brasilense</name>
    <dbReference type="NCBI Taxonomy" id="192"/>
    <lineage>
        <taxon>Bacteria</taxon>
        <taxon>Pseudomonadati</taxon>
        <taxon>Pseudomonadota</taxon>
        <taxon>Alphaproteobacteria</taxon>
        <taxon>Rhodospirillales</taxon>
        <taxon>Azospirillaceae</taxon>
        <taxon>Azospirillum</taxon>
    </lineage>
</organism>
<dbReference type="InterPro" id="IPR013325">
    <property type="entry name" value="RNA_pol_sigma_r2"/>
</dbReference>
<evidence type="ECO:0000256" key="1">
    <source>
        <dbReference type="ARBA" id="ARBA00010641"/>
    </source>
</evidence>
<evidence type="ECO:0000313" key="8">
    <source>
        <dbReference type="Proteomes" id="UP000215367"/>
    </source>
</evidence>
<evidence type="ECO:0000259" key="5">
    <source>
        <dbReference type="Pfam" id="PF04542"/>
    </source>
</evidence>
<dbReference type="InterPro" id="IPR036388">
    <property type="entry name" value="WH-like_DNA-bd_sf"/>
</dbReference>
<evidence type="ECO:0008006" key="9">
    <source>
        <dbReference type="Google" id="ProtNLM"/>
    </source>
</evidence>
<dbReference type="InterPro" id="IPR013324">
    <property type="entry name" value="RNA_pol_sigma_r3/r4-like"/>
</dbReference>
<evidence type="ECO:0000256" key="3">
    <source>
        <dbReference type="ARBA" id="ARBA00023082"/>
    </source>
</evidence>
<dbReference type="SUPFAM" id="SSF88659">
    <property type="entry name" value="Sigma3 and sigma4 domains of RNA polymerase sigma factors"/>
    <property type="match status" value="1"/>
</dbReference>
<feature type="domain" description="RNA polymerase sigma-70 region 2" evidence="5">
    <location>
        <begin position="3"/>
        <end position="71"/>
    </location>
</feature>
<dbReference type="AlphaFoldDB" id="A0A235H9H0"/>
<keyword evidence="7" id="KW-0614">Plasmid</keyword>
<dbReference type="CDD" id="cd06171">
    <property type="entry name" value="Sigma70_r4"/>
    <property type="match status" value="1"/>
</dbReference>
<dbReference type="InterPro" id="IPR039425">
    <property type="entry name" value="RNA_pol_sigma-70-like"/>
</dbReference>
<dbReference type="Gene3D" id="1.10.10.10">
    <property type="entry name" value="Winged helix-like DNA-binding domain superfamily/Winged helix DNA-binding domain"/>
    <property type="match status" value="1"/>
</dbReference>
<comment type="similarity">
    <text evidence="1">Belongs to the sigma-70 factor family. ECF subfamily.</text>
</comment>
<evidence type="ECO:0000259" key="6">
    <source>
        <dbReference type="Pfam" id="PF08281"/>
    </source>
</evidence>
<dbReference type="InterPro" id="IPR007627">
    <property type="entry name" value="RNA_pol_sigma70_r2"/>
</dbReference>
<accession>A0A235H9H0</accession>
<comment type="caution">
    <text evidence="7">The sequence shown here is derived from an EMBL/GenBank/DDBJ whole genome shotgun (WGS) entry which is preliminary data.</text>
</comment>
<dbReference type="InterPro" id="IPR014284">
    <property type="entry name" value="RNA_pol_sigma-70_dom"/>
</dbReference>
<dbReference type="PANTHER" id="PTHR43133:SF63">
    <property type="entry name" value="RNA POLYMERASE SIGMA FACTOR FECI-RELATED"/>
    <property type="match status" value="1"/>
</dbReference>
<dbReference type="InterPro" id="IPR013249">
    <property type="entry name" value="RNA_pol_sigma70_r4_t2"/>
</dbReference>
<protein>
    <recommendedName>
        <fullName evidence="9">Sigma-70 family RNA polymerase sigma factor</fullName>
    </recommendedName>
</protein>
<dbReference type="GO" id="GO:0016987">
    <property type="term" value="F:sigma factor activity"/>
    <property type="evidence" value="ECO:0007669"/>
    <property type="project" value="UniProtKB-KW"/>
</dbReference>
<keyword evidence="2" id="KW-0805">Transcription regulation</keyword>
<feature type="domain" description="RNA polymerase sigma factor 70 region 4 type 2" evidence="6">
    <location>
        <begin position="104"/>
        <end position="155"/>
    </location>
</feature>
<dbReference type="GO" id="GO:0003677">
    <property type="term" value="F:DNA binding"/>
    <property type="evidence" value="ECO:0007669"/>
    <property type="project" value="InterPro"/>
</dbReference>
<proteinExistence type="inferred from homology"/>
<dbReference type="EMBL" id="NOWT01000025">
    <property type="protein sequence ID" value="OYD82164.1"/>
    <property type="molecule type" value="Genomic_DNA"/>
</dbReference>
<sequence>MKLYLTHRAALVDYATPIVGDRGQAEDVVQEAFLRFVPSSPDPVDRVIEHPVAYLYRIVRNLALNGRRREGGEQRQEQDERTHWMVPAVPRTPEQDAMHSRDMERVAAAMAELPENGRIALEMHRFGGCTLQEVAAHLGVSVPTAHRLVHRALMHVAARLGPPSG</sequence>
<evidence type="ECO:0000256" key="4">
    <source>
        <dbReference type="ARBA" id="ARBA00023163"/>
    </source>
</evidence>
<dbReference type="Pfam" id="PF08281">
    <property type="entry name" value="Sigma70_r4_2"/>
    <property type="match status" value="1"/>
</dbReference>
<dbReference type="SUPFAM" id="SSF88946">
    <property type="entry name" value="Sigma2 domain of RNA polymerase sigma factors"/>
    <property type="match status" value="1"/>
</dbReference>
<dbReference type="NCBIfam" id="TIGR02937">
    <property type="entry name" value="sigma70-ECF"/>
    <property type="match status" value="1"/>
</dbReference>
<dbReference type="Pfam" id="PF04542">
    <property type="entry name" value="Sigma70_r2"/>
    <property type="match status" value="1"/>
</dbReference>
<evidence type="ECO:0000256" key="2">
    <source>
        <dbReference type="ARBA" id="ARBA00023015"/>
    </source>
</evidence>
<dbReference type="Proteomes" id="UP000215367">
    <property type="component" value="Unassembled WGS sequence"/>
</dbReference>
<geneLocation type="plasmid" evidence="7">
    <name>unnamed</name>
</geneLocation>
<name>A0A235H9H0_AZOBR</name>
<gene>
    <name evidence="7" type="ORF">CHT98_22220</name>
</gene>
<dbReference type="PANTHER" id="PTHR43133">
    <property type="entry name" value="RNA POLYMERASE ECF-TYPE SIGMA FACTO"/>
    <property type="match status" value="1"/>
</dbReference>
<reference evidence="7 8" key="1">
    <citation type="submission" date="2017-07" db="EMBL/GenBank/DDBJ databases">
        <title>Whole genome sequence of Azospirillum brasilense 2A1, a potential biofertilizer strain.</title>
        <authorList>
            <person name="Fontana C.A."/>
            <person name="Toffoli L.M."/>
            <person name="Salazar S.M."/>
            <person name="Puglisi E."/>
            <person name="Pedraza R."/>
            <person name="Bassi D."/>
            <person name="Cocconcelli P.S."/>
        </authorList>
    </citation>
    <scope>NUCLEOTIDE SEQUENCE [LARGE SCALE GENOMIC DNA]</scope>
    <source>
        <strain evidence="7 8">2A1</strain>
        <plasmid evidence="7">unnamed</plasmid>
    </source>
</reference>
<keyword evidence="3" id="KW-0731">Sigma factor</keyword>
<dbReference type="Gene3D" id="1.10.1740.10">
    <property type="match status" value="1"/>
</dbReference>